<proteinExistence type="predicted"/>
<comment type="caution">
    <text evidence="1">The sequence shown here is derived from an EMBL/GenBank/DDBJ whole genome shotgun (WGS) entry which is preliminary data.</text>
</comment>
<name>A0AA43ZM17_9HYPH</name>
<reference evidence="1" key="1">
    <citation type="submission" date="2020-03" db="EMBL/GenBank/DDBJ databases">
        <title>Ferranicluibacter endophyticum gen. nov., sp. nov., a new genus isolated from Rubus ulmifolius Schott. stem.</title>
        <authorList>
            <person name="Roca-Couso R."/>
            <person name="Flores-Felix J.D."/>
            <person name="Igual J.M."/>
            <person name="Rivas R."/>
        </authorList>
    </citation>
    <scope>NUCLEOTIDE SEQUENCE</scope>
    <source>
        <strain evidence="1">CRRU44</strain>
    </source>
</reference>
<evidence type="ECO:0000313" key="1">
    <source>
        <dbReference type="EMBL" id="NHT78931.1"/>
    </source>
</evidence>
<keyword evidence="2" id="KW-1185">Reference proteome</keyword>
<dbReference type="EMBL" id="JAANCM010000023">
    <property type="protein sequence ID" value="NHT78931.1"/>
    <property type="molecule type" value="Genomic_DNA"/>
</dbReference>
<organism evidence="1 2">
    <name type="scientific">Ferranicluibacter rubi</name>
    <dbReference type="NCBI Taxonomy" id="2715133"/>
    <lineage>
        <taxon>Bacteria</taxon>
        <taxon>Pseudomonadati</taxon>
        <taxon>Pseudomonadota</taxon>
        <taxon>Alphaproteobacteria</taxon>
        <taxon>Hyphomicrobiales</taxon>
        <taxon>Rhizobiaceae</taxon>
        <taxon>Ferranicluibacter</taxon>
    </lineage>
</organism>
<dbReference type="AlphaFoldDB" id="A0AA43ZM17"/>
<dbReference type="RefSeq" id="WP_167131073.1">
    <property type="nucleotide sequence ID" value="NZ_JAANCM010000023.1"/>
</dbReference>
<accession>A0AA43ZM17</accession>
<evidence type="ECO:0000313" key="2">
    <source>
        <dbReference type="Proteomes" id="UP001155840"/>
    </source>
</evidence>
<sequence length="70" mass="7795">MEITSPKIAADHPDYQISCEEALDLPARDLVDKAIQAGWSPRVIYKALQEVARNQALAYEEDPDPEDDPA</sequence>
<dbReference type="Proteomes" id="UP001155840">
    <property type="component" value="Unassembled WGS sequence"/>
</dbReference>
<gene>
    <name evidence="1" type="ORF">G8E10_24845</name>
</gene>
<protein>
    <submittedName>
        <fullName evidence="1">Uncharacterized protein</fullName>
    </submittedName>
</protein>